<proteinExistence type="predicted"/>
<evidence type="ECO:0000313" key="1">
    <source>
        <dbReference type="EMBL" id="CAK8996284.1"/>
    </source>
</evidence>
<gene>
    <name evidence="1" type="ORF">CCMP2556_LOCUS4382</name>
</gene>
<accession>A0ABP0I145</accession>
<name>A0ABP0I145_9DINO</name>
<dbReference type="EMBL" id="CAXAMN010001792">
    <property type="protein sequence ID" value="CAK8996284.1"/>
    <property type="molecule type" value="Genomic_DNA"/>
</dbReference>
<evidence type="ECO:0000313" key="2">
    <source>
        <dbReference type="Proteomes" id="UP001642484"/>
    </source>
</evidence>
<reference evidence="1 2" key="1">
    <citation type="submission" date="2024-02" db="EMBL/GenBank/DDBJ databases">
        <authorList>
            <person name="Chen Y."/>
            <person name="Shah S."/>
            <person name="Dougan E. K."/>
            <person name="Thang M."/>
            <person name="Chan C."/>
        </authorList>
    </citation>
    <scope>NUCLEOTIDE SEQUENCE [LARGE SCALE GENOMIC DNA]</scope>
</reference>
<protein>
    <submittedName>
        <fullName evidence="1">Uncharacterized protein</fullName>
    </submittedName>
</protein>
<dbReference type="SUPFAM" id="SSF52113">
    <property type="entry name" value="BRCT domain"/>
    <property type="match status" value="1"/>
</dbReference>
<organism evidence="1 2">
    <name type="scientific">Durusdinium trenchii</name>
    <dbReference type="NCBI Taxonomy" id="1381693"/>
    <lineage>
        <taxon>Eukaryota</taxon>
        <taxon>Sar</taxon>
        <taxon>Alveolata</taxon>
        <taxon>Dinophyceae</taxon>
        <taxon>Suessiales</taxon>
        <taxon>Symbiodiniaceae</taxon>
        <taxon>Durusdinium</taxon>
    </lineage>
</organism>
<dbReference type="InterPro" id="IPR036420">
    <property type="entry name" value="BRCT_dom_sf"/>
</dbReference>
<sequence length="155" mass="17117">CAISAGLPVVKPSFLRRCAKLGYVPEVRGQDLLKDRIGEGILATRFCAQGYNLAEVCARAATRRLLKDFKVFAIRQANVMERSKVKALVLAAGGTWLEDLPELRPGDLLTFGPSSPEAMYDLEALLEAACTQRLRLEAFKLKPARSKAQCQPKKR</sequence>
<keyword evidence="2" id="KW-1185">Reference proteome</keyword>
<feature type="non-terminal residue" evidence="1">
    <location>
        <position position="155"/>
    </location>
</feature>
<comment type="caution">
    <text evidence="1">The sequence shown here is derived from an EMBL/GenBank/DDBJ whole genome shotgun (WGS) entry which is preliminary data.</text>
</comment>
<dbReference type="Proteomes" id="UP001642484">
    <property type="component" value="Unassembled WGS sequence"/>
</dbReference>
<feature type="non-terminal residue" evidence="1">
    <location>
        <position position="1"/>
    </location>
</feature>